<organism evidence="1 2">
    <name type="scientific">Mollisia scopiformis</name>
    <name type="common">Conifer needle endophyte fungus</name>
    <name type="synonym">Phialocephala scopiformis</name>
    <dbReference type="NCBI Taxonomy" id="149040"/>
    <lineage>
        <taxon>Eukaryota</taxon>
        <taxon>Fungi</taxon>
        <taxon>Dikarya</taxon>
        <taxon>Ascomycota</taxon>
        <taxon>Pezizomycotina</taxon>
        <taxon>Leotiomycetes</taxon>
        <taxon>Helotiales</taxon>
        <taxon>Mollisiaceae</taxon>
        <taxon>Mollisia</taxon>
    </lineage>
</organism>
<evidence type="ECO:0000313" key="1">
    <source>
        <dbReference type="EMBL" id="KUJ14850.1"/>
    </source>
</evidence>
<protein>
    <submittedName>
        <fullName evidence="1">Uncharacterized protein</fullName>
    </submittedName>
</protein>
<accession>A0A194X3U1</accession>
<gene>
    <name evidence="1" type="ORF">LY89DRAFT_686480</name>
</gene>
<name>A0A194X3U1_MOLSC</name>
<dbReference type="GeneID" id="28825019"/>
<sequence>MKTPPIYLALPPLIWARSSRATSNATITKDLITIPTSCIYGHNTTWLHNMALSHQGECFAPRSYYCMSLQQNIFGTLKTIGAGDYHRAPIVADGNDKVISKSTIERSEDCAPPWRVVYNDSTGHSEKRNCSCAGRLKGEQNDKNAAPPREHFVSLREHEFPIPTPASFEVDSENSDGYYDILVYQIK</sequence>
<dbReference type="AlphaFoldDB" id="A0A194X3U1"/>
<dbReference type="EMBL" id="KQ947419">
    <property type="protein sequence ID" value="KUJ14850.1"/>
    <property type="molecule type" value="Genomic_DNA"/>
</dbReference>
<evidence type="ECO:0000313" key="2">
    <source>
        <dbReference type="Proteomes" id="UP000070700"/>
    </source>
</evidence>
<reference evidence="1 2" key="1">
    <citation type="submission" date="2015-10" db="EMBL/GenBank/DDBJ databases">
        <title>Full genome of DAOMC 229536 Phialocephala scopiformis, a fungal endophyte of spruce producing the potent anti-insectan compound rugulosin.</title>
        <authorList>
            <consortium name="DOE Joint Genome Institute"/>
            <person name="Walker A.K."/>
            <person name="Frasz S.L."/>
            <person name="Seifert K.A."/>
            <person name="Miller J.D."/>
            <person name="Mondo S.J."/>
            <person name="Labutti K."/>
            <person name="Lipzen A."/>
            <person name="Dockter R."/>
            <person name="Kennedy M."/>
            <person name="Grigoriev I.V."/>
            <person name="Spatafora J.W."/>
        </authorList>
    </citation>
    <scope>NUCLEOTIDE SEQUENCE [LARGE SCALE GENOMIC DNA]</scope>
    <source>
        <strain evidence="1 2">CBS 120377</strain>
    </source>
</reference>
<dbReference type="KEGG" id="psco:LY89DRAFT_686480"/>
<keyword evidence="2" id="KW-1185">Reference proteome</keyword>
<dbReference type="InParanoid" id="A0A194X3U1"/>
<proteinExistence type="predicted"/>
<dbReference type="RefSeq" id="XP_018069205.1">
    <property type="nucleotide sequence ID" value="XM_018215293.1"/>
</dbReference>
<dbReference type="Proteomes" id="UP000070700">
    <property type="component" value="Unassembled WGS sequence"/>
</dbReference>